<keyword evidence="6 7" id="KW-0472">Membrane</keyword>
<dbReference type="PANTHER" id="PTHR43163:SF6">
    <property type="entry name" value="DIPEPTIDE TRANSPORT SYSTEM PERMEASE PROTEIN DPPB-RELATED"/>
    <property type="match status" value="1"/>
</dbReference>
<dbReference type="InterPro" id="IPR045621">
    <property type="entry name" value="BPD_transp_1_N"/>
</dbReference>
<dbReference type="GO" id="GO:0005886">
    <property type="term" value="C:plasma membrane"/>
    <property type="evidence" value="ECO:0007669"/>
    <property type="project" value="UniProtKB-SubCell"/>
</dbReference>
<protein>
    <submittedName>
        <fullName evidence="9">ABC transporter permease</fullName>
    </submittedName>
</protein>
<dbReference type="EMBL" id="CP031092">
    <property type="protein sequence ID" value="AXF55377.1"/>
    <property type="molecule type" value="Genomic_DNA"/>
</dbReference>
<evidence type="ECO:0000313" key="9">
    <source>
        <dbReference type="EMBL" id="AXF55377.1"/>
    </source>
</evidence>
<feature type="transmembrane region" description="Helical" evidence="7">
    <location>
        <begin position="135"/>
        <end position="163"/>
    </location>
</feature>
<keyword evidence="2 7" id="KW-0813">Transport</keyword>
<feature type="transmembrane region" description="Helical" evidence="7">
    <location>
        <begin position="236"/>
        <end position="262"/>
    </location>
</feature>
<dbReference type="InterPro" id="IPR000515">
    <property type="entry name" value="MetI-like"/>
</dbReference>
<keyword evidence="3" id="KW-1003">Cell membrane</keyword>
<organism evidence="9 10">
    <name type="scientific">Salicibibacter kimchii</name>
    <dbReference type="NCBI Taxonomy" id="2099786"/>
    <lineage>
        <taxon>Bacteria</taxon>
        <taxon>Bacillati</taxon>
        <taxon>Bacillota</taxon>
        <taxon>Bacilli</taxon>
        <taxon>Bacillales</taxon>
        <taxon>Bacillaceae</taxon>
        <taxon>Salicibibacter</taxon>
    </lineage>
</organism>
<dbReference type="CDD" id="cd06261">
    <property type="entry name" value="TM_PBP2"/>
    <property type="match status" value="1"/>
</dbReference>
<dbReference type="GO" id="GO:0055085">
    <property type="term" value="P:transmembrane transport"/>
    <property type="evidence" value="ECO:0007669"/>
    <property type="project" value="InterPro"/>
</dbReference>
<keyword evidence="5 7" id="KW-1133">Transmembrane helix</keyword>
<dbReference type="Gene3D" id="1.10.3720.10">
    <property type="entry name" value="MetI-like"/>
    <property type="match status" value="1"/>
</dbReference>
<feature type="transmembrane region" description="Helical" evidence="7">
    <location>
        <begin position="102"/>
        <end position="123"/>
    </location>
</feature>
<dbReference type="Pfam" id="PF00528">
    <property type="entry name" value="BPD_transp_1"/>
    <property type="match status" value="1"/>
</dbReference>
<evidence type="ECO:0000256" key="3">
    <source>
        <dbReference type="ARBA" id="ARBA00022475"/>
    </source>
</evidence>
<comment type="subcellular location">
    <subcellularLocation>
        <location evidence="1 7">Cell membrane</location>
        <topology evidence="1 7">Multi-pass membrane protein</topology>
    </subcellularLocation>
</comment>
<evidence type="ECO:0000256" key="7">
    <source>
        <dbReference type="RuleBase" id="RU363032"/>
    </source>
</evidence>
<reference evidence="9 10" key="1">
    <citation type="journal article" date="2018" name="J. Microbiol.">
        <title>Salicibibacter kimchii gen. nov., sp. nov., a moderately halophilic and alkalitolerant bacterium in the family Bacillaceae, isolated from kimchi.</title>
        <authorList>
            <person name="Jang J.Y."/>
            <person name="Oh Y.J."/>
            <person name="Lim S.K."/>
            <person name="Park H.K."/>
            <person name="Lee C."/>
            <person name="Kim J.Y."/>
            <person name="Lee M.A."/>
            <person name="Choi H.J."/>
        </authorList>
    </citation>
    <scope>NUCLEOTIDE SEQUENCE [LARGE SCALE GENOMIC DNA]</scope>
    <source>
        <strain evidence="9 10">NKC1-1</strain>
    </source>
</reference>
<keyword evidence="4 7" id="KW-0812">Transmembrane</keyword>
<comment type="similarity">
    <text evidence="7">Belongs to the binding-protein-dependent transport system permease family.</text>
</comment>
<proteinExistence type="inferred from homology"/>
<dbReference type="PROSITE" id="PS50928">
    <property type="entry name" value="ABC_TM1"/>
    <property type="match status" value="1"/>
</dbReference>
<dbReference type="SUPFAM" id="SSF161098">
    <property type="entry name" value="MetI-like"/>
    <property type="match status" value="1"/>
</dbReference>
<sequence>MFIKFLIRRIVYVLPMMLITTFIVFSFILLIPGDPALAILGENATEENLQMLREQLGLNQPVLIQYFTWLADVFRGDLGESLFTGQAVEEAVFSRLGVTFQLVTTSILIAIIAGTILAILSVLKPKSWIDQFSRFISTLGAAIPNFWLAMLLLAAFSLALGWFPATGFISITEDPIGFLRSVLLPAIALGAVGMAQITRHLRSALIEVLEADYIRTAYSKGLNVRQTIINHSLRNALLPVVTTIGILYGNLIGATVVIESIFAIPGMGQLAVDSILQRDFPMLQGVVLVMIVIIIIINFATDIIYSLLDPRIEYD</sequence>
<feature type="transmembrane region" description="Helical" evidence="7">
    <location>
        <begin position="12"/>
        <end position="31"/>
    </location>
</feature>
<feature type="transmembrane region" description="Helical" evidence="7">
    <location>
        <begin position="175"/>
        <end position="195"/>
    </location>
</feature>
<evidence type="ECO:0000256" key="5">
    <source>
        <dbReference type="ARBA" id="ARBA00022989"/>
    </source>
</evidence>
<keyword evidence="10" id="KW-1185">Reference proteome</keyword>
<name>A0A345BWP6_9BACI</name>
<dbReference type="Proteomes" id="UP000252100">
    <property type="component" value="Chromosome"/>
</dbReference>
<dbReference type="KEGG" id="rue:DT065_04630"/>
<dbReference type="OrthoDB" id="9773683at2"/>
<evidence type="ECO:0000256" key="2">
    <source>
        <dbReference type="ARBA" id="ARBA00022448"/>
    </source>
</evidence>
<gene>
    <name evidence="9" type="ORF">DT065_04630</name>
</gene>
<evidence type="ECO:0000256" key="6">
    <source>
        <dbReference type="ARBA" id="ARBA00023136"/>
    </source>
</evidence>
<dbReference type="PANTHER" id="PTHR43163">
    <property type="entry name" value="DIPEPTIDE TRANSPORT SYSTEM PERMEASE PROTEIN DPPB-RELATED"/>
    <property type="match status" value="1"/>
</dbReference>
<evidence type="ECO:0000256" key="4">
    <source>
        <dbReference type="ARBA" id="ARBA00022692"/>
    </source>
</evidence>
<feature type="transmembrane region" description="Helical" evidence="7">
    <location>
        <begin position="282"/>
        <end position="308"/>
    </location>
</feature>
<evidence type="ECO:0000256" key="1">
    <source>
        <dbReference type="ARBA" id="ARBA00004651"/>
    </source>
</evidence>
<accession>A0A345BWP6</accession>
<evidence type="ECO:0000259" key="8">
    <source>
        <dbReference type="PROSITE" id="PS50928"/>
    </source>
</evidence>
<evidence type="ECO:0000313" key="10">
    <source>
        <dbReference type="Proteomes" id="UP000252100"/>
    </source>
</evidence>
<dbReference type="InterPro" id="IPR035906">
    <property type="entry name" value="MetI-like_sf"/>
</dbReference>
<feature type="domain" description="ABC transmembrane type-1" evidence="8">
    <location>
        <begin position="96"/>
        <end position="301"/>
    </location>
</feature>
<dbReference type="RefSeq" id="WP_114371313.1">
    <property type="nucleotide sequence ID" value="NZ_CP031092.1"/>
</dbReference>
<dbReference type="AlphaFoldDB" id="A0A345BWP6"/>
<dbReference type="Pfam" id="PF19300">
    <property type="entry name" value="BPD_transp_1_N"/>
    <property type="match status" value="1"/>
</dbReference>